<dbReference type="Proteomes" id="UP000001304">
    <property type="component" value="Chromosome"/>
</dbReference>
<name>E0SS43_IGNAA</name>
<organism evidence="1 2">
    <name type="scientific">Ignisphaera aggregans (strain DSM 17230 / JCM 13409 / AQ1.S1)</name>
    <dbReference type="NCBI Taxonomy" id="583356"/>
    <lineage>
        <taxon>Archaea</taxon>
        <taxon>Thermoproteota</taxon>
        <taxon>Thermoprotei</taxon>
        <taxon>Desulfurococcales</taxon>
        <taxon>Desulfurococcaceae</taxon>
        <taxon>Ignisphaera</taxon>
    </lineage>
</organism>
<protein>
    <submittedName>
        <fullName evidence="1">Uncharacterized protein</fullName>
    </submittedName>
</protein>
<gene>
    <name evidence="1" type="ordered locus">Igag_1703</name>
</gene>
<evidence type="ECO:0000313" key="2">
    <source>
        <dbReference type="Proteomes" id="UP000001304"/>
    </source>
</evidence>
<dbReference type="AlphaFoldDB" id="E0SS43"/>
<proteinExistence type="predicted"/>
<dbReference type="BioCyc" id="IAGG583356:GHAH-1690-MONOMER"/>
<accession>E0SS43</accession>
<dbReference type="STRING" id="583356.Igag_1703"/>
<sequence>MVKVSRSLAVKDETVFLSKGLKALRYSSAAKLLRVFKSPTLGTELSDCMDKGPVYIVKFKNYTVIVQPDHVHVVEAKSEQEATSVVEELAKAIS</sequence>
<dbReference type="EMBL" id="CP002098">
    <property type="protein sequence ID" value="ADM28500.1"/>
    <property type="molecule type" value="Genomic_DNA"/>
</dbReference>
<dbReference type="KEGG" id="iag:Igag_1703"/>
<dbReference type="HOGENOM" id="CLU_2379363_0_0_2"/>
<reference evidence="1 2" key="1">
    <citation type="journal article" date="2010" name="Stand. Genomic Sci.">
        <title>Complete genome sequence of Ignisphaera aggregans type strain (AQ1.S1).</title>
        <authorList>
            <person name="Goker M."/>
            <person name="Held B."/>
            <person name="Lapidus A."/>
            <person name="Nolan M."/>
            <person name="Spring S."/>
            <person name="Yasawong M."/>
            <person name="Lucas S."/>
            <person name="Glavina Del Rio T."/>
            <person name="Tice H."/>
            <person name="Cheng J.F."/>
            <person name="Goodwin L."/>
            <person name="Tapia R."/>
            <person name="Pitluck S."/>
            <person name="Liolios K."/>
            <person name="Ivanova N."/>
            <person name="Mavromatis K."/>
            <person name="Mikhailova N."/>
            <person name="Pati A."/>
            <person name="Chen A."/>
            <person name="Palaniappan K."/>
            <person name="Brambilla E."/>
            <person name="Land M."/>
            <person name="Hauser L."/>
            <person name="Chang Y.J."/>
            <person name="Jeffries C.D."/>
            <person name="Brettin T."/>
            <person name="Detter J.C."/>
            <person name="Han C."/>
            <person name="Rohde M."/>
            <person name="Sikorski J."/>
            <person name="Woyke T."/>
            <person name="Bristow J."/>
            <person name="Eisen J.A."/>
            <person name="Markowitz V."/>
            <person name="Hugenholtz P."/>
            <person name="Kyrpides N.C."/>
            <person name="Klenk H.P."/>
        </authorList>
    </citation>
    <scope>NUCLEOTIDE SEQUENCE [LARGE SCALE GENOMIC DNA]</scope>
    <source>
        <strain evidence="2">DSM 17230 / JCM 13409 / AQ1.S1</strain>
    </source>
</reference>
<evidence type="ECO:0000313" key="1">
    <source>
        <dbReference type="EMBL" id="ADM28500.1"/>
    </source>
</evidence>
<keyword evidence="2" id="KW-1185">Reference proteome</keyword>